<dbReference type="InterPro" id="IPR000150">
    <property type="entry name" value="Cof"/>
</dbReference>
<evidence type="ECO:0000313" key="2">
    <source>
        <dbReference type="Proteomes" id="UP000095209"/>
    </source>
</evidence>
<dbReference type="PROSITE" id="PS01228">
    <property type="entry name" value="COF_1"/>
    <property type="match status" value="1"/>
</dbReference>
<dbReference type="Pfam" id="PF08282">
    <property type="entry name" value="Hydrolase_3"/>
    <property type="match status" value="1"/>
</dbReference>
<dbReference type="SUPFAM" id="SSF56784">
    <property type="entry name" value="HAD-like"/>
    <property type="match status" value="1"/>
</dbReference>
<dbReference type="OrthoDB" id="9781413at2"/>
<dbReference type="AlphaFoldDB" id="A0A1E5LCC7"/>
<protein>
    <submittedName>
        <fullName evidence="1">Phosphatase</fullName>
    </submittedName>
</protein>
<dbReference type="PANTHER" id="PTHR10000:SF23">
    <property type="entry name" value="5-AMINO-6-(5-PHOSPHO-D-RIBITYLAMINO)URACIL PHOSPHATASE YITU"/>
    <property type="match status" value="1"/>
</dbReference>
<dbReference type="STRING" id="1305675.BFG57_04565"/>
<dbReference type="InterPro" id="IPR006379">
    <property type="entry name" value="HAD-SF_hydro_IIB"/>
</dbReference>
<accession>A0A1E5LCC7</accession>
<dbReference type="Proteomes" id="UP000095209">
    <property type="component" value="Unassembled WGS sequence"/>
</dbReference>
<evidence type="ECO:0000313" key="1">
    <source>
        <dbReference type="EMBL" id="OEH91649.1"/>
    </source>
</evidence>
<dbReference type="InterPro" id="IPR023214">
    <property type="entry name" value="HAD_sf"/>
</dbReference>
<dbReference type="SFLD" id="SFLDS00003">
    <property type="entry name" value="Haloacid_Dehalogenase"/>
    <property type="match status" value="1"/>
</dbReference>
<dbReference type="SFLD" id="SFLDG01140">
    <property type="entry name" value="C2.B:_Phosphomannomutase_and_P"/>
    <property type="match status" value="1"/>
</dbReference>
<comment type="caution">
    <text evidence="1">The sequence shown here is derived from an EMBL/GenBank/DDBJ whole genome shotgun (WGS) entry which is preliminary data.</text>
</comment>
<sequence length="273" mass="30894">MKKQHLIALDLDGTLLTNEKTISDRTKQAIGNMISQGHIVMIATGRPYRSSKMYYNELLLNTPIVNFNGAHIHHPKDTGWGNFHTPLEHKTAKRIIQACDEFGIKNMIAEVQDRVFLHYHDKKIIDLFTMGSSQVKSGRLDLLLEESPTSLLIYPEAEKVDQIRTHLNDTHAELIEHRKWAAPWHVIEIVKSGLNKAVGIQKIAQHYNIPKERIVAFGDEDNDLEMLDYAGIGVAMDNAIDELKSLSNEITFSNNEHGVAAFLEKTFSLPAHK</sequence>
<dbReference type="Gene3D" id="3.40.50.1000">
    <property type="entry name" value="HAD superfamily/HAD-like"/>
    <property type="match status" value="1"/>
</dbReference>
<gene>
    <name evidence="1" type="ORF">BFG57_04565</name>
</gene>
<dbReference type="Gene3D" id="3.30.1240.10">
    <property type="match status" value="1"/>
</dbReference>
<keyword evidence="2" id="KW-1185">Reference proteome</keyword>
<reference evidence="1 2" key="1">
    <citation type="submission" date="2016-08" db="EMBL/GenBank/DDBJ databases">
        <title>Genome of Bacillus solimangrovi GH2-4.</title>
        <authorList>
            <person name="Lim S."/>
            <person name="Kim B.-C."/>
        </authorList>
    </citation>
    <scope>NUCLEOTIDE SEQUENCE [LARGE SCALE GENOMIC DNA]</scope>
    <source>
        <strain evidence="1 2">GH2-4</strain>
    </source>
</reference>
<dbReference type="InterPro" id="IPR036412">
    <property type="entry name" value="HAD-like_sf"/>
</dbReference>
<dbReference type="NCBIfam" id="TIGR00099">
    <property type="entry name" value="Cof-subfamily"/>
    <property type="match status" value="1"/>
</dbReference>
<dbReference type="PANTHER" id="PTHR10000">
    <property type="entry name" value="PHOSPHOSERINE PHOSPHATASE"/>
    <property type="match status" value="1"/>
</dbReference>
<dbReference type="GO" id="GO:0016791">
    <property type="term" value="F:phosphatase activity"/>
    <property type="evidence" value="ECO:0007669"/>
    <property type="project" value="TreeGrafter"/>
</dbReference>
<dbReference type="NCBIfam" id="TIGR01484">
    <property type="entry name" value="HAD-SF-IIB"/>
    <property type="match status" value="1"/>
</dbReference>
<proteinExistence type="predicted"/>
<dbReference type="CDD" id="cd07516">
    <property type="entry name" value="HAD_Pase"/>
    <property type="match status" value="1"/>
</dbReference>
<dbReference type="EMBL" id="MJEH01000055">
    <property type="protein sequence ID" value="OEH91649.1"/>
    <property type="molecule type" value="Genomic_DNA"/>
</dbReference>
<name>A0A1E5LCC7_9BACI</name>
<dbReference type="GO" id="GO:0000287">
    <property type="term" value="F:magnesium ion binding"/>
    <property type="evidence" value="ECO:0007669"/>
    <property type="project" value="TreeGrafter"/>
</dbReference>
<dbReference type="GO" id="GO:0005829">
    <property type="term" value="C:cytosol"/>
    <property type="evidence" value="ECO:0007669"/>
    <property type="project" value="TreeGrafter"/>
</dbReference>
<dbReference type="RefSeq" id="WP_069718386.1">
    <property type="nucleotide sequence ID" value="NZ_MJEH01000055.1"/>
</dbReference>
<organism evidence="1 2">
    <name type="scientific">Bacillus solimangrovi</name>
    <dbReference type="NCBI Taxonomy" id="1305675"/>
    <lineage>
        <taxon>Bacteria</taxon>
        <taxon>Bacillati</taxon>
        <taxon>Bacillota</taxon>
        <taxon>Bacilli</taxon>
        <taxon>Bacillales</taxon>
        <taxon>Bacillaceae</taxon>
        <taxon>Bacillus</taxon>
    </lineage>
</organism>